<evidence type="ECO:0000256" key="2">
    <source>
        <dbReference type="ARBA" id="ARBA00023125"/>
    </source>
</evidence>
<evidence type="ECO:0000256" key="1">
    <source>
        <dbReference type="ARBA" id="ARBA00023015"/>
    </source>
</evidence>
<dbReference type="EMBL" id="PGTB01000001">
    <property type="protein sequence ID" value="PJE38652.1"/>
    <property type="molecule type" value="Genomic_DNA"/>
</dbReference>
<dbReference type="AlphaFoldDB" id="A0A2M8J7A1"/>
<dbReference type="InterPro" id="IPR050679">
    <property type="entry name" value="Bact_HTH_transcr_reg"/>
</dbReference>
<protein>
    <recommendedName>
        <fullName evidence="4">HTH gntR-type domain-containing protein</fullName>
    </recommendedName>
</protein>
<feature type="domain" description="HTH gntR-type" evidence="4">
    <location>
        <begin position="14"/>
        <end position="82"/>
    </location>
</feature>
<sequence length="272" mass="29983">MLDAMRRPDSPDTQPRYRVLADLLRQEIVGGTYAPGAQLPTEAELSTKFGMSRGTVVKAIDTLVGEGLVTKRQGSGSFVSMPTLHRRSSRLMSYTETLNAQGHSAGQKVLSYGSADVGEARAFGVHEPAMLLARLRYFDHVPVTIHRSFIPCDVVARLSAENLGQLLKGEASLYAAFEAEGITIHRGAEHVSARLATAEQAEALHLQLPAALMVVIRQSSDQEGRLIEATEAVYHADYYTYNLDLFRIETHEAPHRLQIARGRPINHIQQEN</sequence>
<keyword evidence="3" id="KW-0804">Transcription</keyword>
<dbReference type="InterPro" id="IPR036388">
    <property type="entry name" value="WH-like_DNA-bd_sf"/>
</dbReference>
<dbReference type="SUPFAM" id="SSF46785">
    <property type="entry name" value="Winged helix' DNA-binding domain"/>
    <property type="match status" value="1"/>
</dbReference>
<dbReference type="PRINTS" id="PR00035">
    <property type="entry name" value="HTHGNTR"/>
</dbReference>
<reference evidence="5 6" key="1">
    <citation type="journal article" date="2018" name="Int. J. Syst. Evol. Microbiol.">
        <title>Pseudooceanicola lipolyticus sp. nov., a marine alphaproteobacterium, reclassification of Oceanicola flagellatus as Pseudooceanicola flagellatus comb. nov. and emended description of the genus Pseudooceanicola.</title>
        <authorList>
            <person name="Huang M.-M."/>
            <person name="Guo L.-L."/>
            <person name="Wu Y.-H."/>
            <person name="Lai Q.-L."/>
            <person name="Shao Z.-Z."/>
            <person name="Wang C.-S."/>
            <person name="Wu M."/>
            <person name="Xu X.-W."/>
        </authorList>
    </citation>
    <scope>NUCLEOTIDE SEQUENCE [LARGE SCALE GENOMIC DNA]</scope>
    <source>
        <strain evidence="5 6">157</strain>
    </source>
</reference>
<dbReference type="CDD" id="cd07377">
    <property type="entry name" value="WHTH_GntR"/>
    <property type="match status" value="1"/>
</dbReference>
<dbReference type="PROSITE" id="PS50949">
    <property type="entry name" value="HTH_GNTR"/>
    <property type="match status" value="1"/>
</dbReference>
<proteinExistence type="predicted"/>
<keyword evidence="2" id="KW-0238">DNA-binding</keyword>
<dbReference type="Pfam" id="PF07702">
    <property type="entry name" value="UTRA"/>
    <property type="match status" value="1"/>
</dbReference>
<dbReference type="OrthoDB" id="5454556at2"/>
<dbReference type="Proteomes" id="UP000231553">
    <property type="component" value="Unassembled WGS sequence"/>
</dbReference>
<dbReference type="Gene3D" id="1.10.10.10">
    <property type="entry name" value="Winged helix-like DNA-binding domain superfamily/Winged helix DNA-binding domain"/>
    <property type="match status" value="1"/>
</dbReference>
<dbReference type="InterPro" id="IPR000524">
    <property type="entry name" value="Tscrpt_reg_HTH_GntR"/>
</dbReference>
<comment type="caution">
    <text evidence="5">The sequence shown here is derived from an EMBL/GenBank/DDBJ whole genome shotgun (WGS) entry which is preliminary data.</text>
</comment>
<evidence type="ECO:0000313" key="6">
    <source>
        <dbReference type="Proteomes" id="UP000231553"/>
    </source>
</evidence>
<dbReference type="GO" id="GO:0045892">
    <property type="term" value="P:negative regulation of DNA-templated transcription"/>
    <property type="evidence" value="ECO:0007669"/>
    <property type="project" value="TreeGrafter"/>
</dbReference>
<evidence type="ECO:0000259" key="4">
    <source>
        <dbReference type="PROSITE" id="PS50949"/>
    </source>
</evidence>
<dbReference type="SUPFAM" id="SSF64288">
    <property type="entry name" value="Chorismate lyase-like"/>
    <property type="match status" value="1"/>
</dbReference>
<dbReference type="InterPro" id="IPR028978">
    <property type="entry name" value="Chorismate_lyase_/UTRA_dom_sf"/>
</dbReference>
<accession>A0A2M8J7A1</accession>
<organism evidence="5 6">
    <name type="scientific">Pseudooceanicola lipolyticus</name>
    <dbReference type="NCBI Taxonomy" id="2029104"/>
    <lineage>
        <taxon>Bacteria</taxon>
        <taxon>Pseudomonadati</taxon>
        <taxon>Pseudomonadota</taxon>
        <taxon>Alphaproteobacteria</taxon>
        <taxon>Rhodobacterales</taxon>
        <taxon>Paracoccaceae</taxon>
        <taxon>Pseudooceanicola</taxon>
    </lineage>
</organism>
<keyword evidence="1" id="KW-0805">Transcription regulation</keyword>
<dbReference type="InterPro" id="IPR036390">
    <property type="entry name" value="WH_DNA-bd_sf"/>
</dbReference>
<dbReference type="InterPro" id="IPR011663">
    <property type="entry name" value="UTRA"/>
</dbReference>
<dbReference type="SMART" id="SM00345">
    <property type="entry name" value="HTH_GNTR"/>
    <property type="match status" value="1"/>
</dbReference>
<dbReference type="PANTHER" id="PTHR44846">
    <property type="entry name" value="MANNOSYL-D-GLYCERATE TRANSPORT/METABOLISM SYSTEM REPRESSOR MNGR-RELATED"/>
    <property type="match status" value="1"/>
</dbReference>
<evidence type="ECO:0000256" key="3">
    <source>
        <dbReference type="ARBA" id="ARBA00023163"/>
    </source>
</evidence>
<dbReference type="Pfam" id="PF00392">
    <property type="entry name" value="GntR"/>
    <property type="match status" value="1"/>
</dbReference>
<dbReference type="PANTHER" id="PTHR44846:SF1">
    <property type="entry name" value="MANNOSYL-D-GLYCERATE TRANSPORT_METABOLISM SYSTEM REPRESSOR MNGR-RELATED"/>
    <property type="match status" value="1"/>
</dbReference>
<evidence type="ECO:0000313" key="5">
    <source>
        <dbReference type="EMBL" id="PJE38652.1"/>
    </source>
</evidence>
<dbReference type="GO" id="GO:0003700">
    <property type="term" value="F:DNA-binding transcription factor activity"/>
    <property type="evidence" value="ECO:0007669"/>
    <property type="project" value="InterPro"/>
</dbReference>
<gene>
    <name evidence="5" type="ORF">CVM52_00555</name>
</gene>
<dbReference type="GO" id="GO:0003677">
    <property type="term" value="F:DNA binding"/>
    <property type="evidence" value="ECO:0007669"/>
    <property type="project" value="UniProtKB-KW"/>
</dbReference>
<keyword evidence="6" id="KW-1185">Reference proteome</keyword>
<name>A0A2M8J7A1_9RHOB</name>
<dbReference type="Gene3D" id="3.40.1410.10">
    <property type="entry name" value="Chorismate lyase-like"/>
    <property type="match status" value="1"/>
</dbReference>
<dbReference type="SMART" id="SM00866">
    <property type="entry name" value="UTRA"/>
    <property type="match status" value="1"/>
</dbReference>
<dbReference type="RefSeq" id="WP_100160781.1">
    <property type="nucleotide sequence ID" value="NZ_PGTB01000001.1"/>
</dbReference>